<dbReference type="SUPFAM" id="SSF109998">
    <property type="entry name" value="Triger factor/SurA peptide-binding domain-like"/>
    <property type="match status" value="1"/>
</dbReference>
<dbReference type="InterPro" id="IPR000297">
    <property type="entry name" value="PPIase_PpiC"/>
</dbReference>
<evidence type="ECO:0000256" key="5">
    <source>
        <dbReference type="ARBA" id="ARBA00023186"/>
    </source>
</evidence>
<evidence type="ECO:0000256" key="6">
    <source>
        <dbReference type="ARBA" id="ARBA00023235"/>
    </source>
</evidence>
<evidence type="ECO:0000256" key="7">
    <source>
        <dbReference type="HAMAP-Rule" id="MF_01183"/>
    </source>
</evidence>
<evidence type="ECO:0000256" key="4">
    <source>
        <dbReference type="ARBA" id="ARBA00023110"/>
    </source>
</evidence>
<feature type="chain" id="PRO_5029073616" description="Chaperone SurA" evidence="7">
    <location>
        <begin position="26"/>
        <end position="429"/>
    </location>
</feature>
<comment type="domain">
    <text evidence="7">The PPIase activity resides only in the second parvulin domain. The N-terminal region and the C-terminal tail are necessary and sufficient for the chaperone activity of SurA. The PPIase activity is dispensable for SurA to function as a chaperone. The N-terminal region and the C-terminal tail are also required for porin recognition.</text>
</comment>
<evidence type="ECO:0000256" key="3">
    <source>
        <dbReference type="ARBA" id="ARBA00022764"/>
    </source>
</evidence>
<dbReference type="InterPro" id="IPR050280">
    <property type="entry name" value="OMP_Chaperone_SurA"/>
</dbReference>
<dbReference type="AlphaFoldDB" id="A0A5S9QY35"/>
<comment type="function">
    <text evidence="7">Chaperone involved in the correct folding and assembly of outer membrane proteins. Recognizes specific patterns of aromatic residues and the orientation of their side chains, which are found more frequently in integral outer membrane proteins. May act in both early periplasmic and late outer membrane-associated steps of protein maturation.</text>
</comment>
<keyword evidence="4 7" id="KW-0697">Rotamase</keyword>
<evidence type="ECO:0000313" key="9">
    <source>
        <dbReference type="EMBL" id="CAA0124352.1"/>
    </source>
</evidence>
<feature type="domain" description="PpiC" evidence="8">
    <location>
        <begin position="176"/>
        <end position="278"/>
    </location>
</feature>
<feature type="signal peptide" evidence="7">
    <location>
        <begin position="1"/>
        <end position="25"/>
    </location>
</feature>
<sequence length="429" mass="48644" precursor="true">MHKKLKTLLCTAFLGAGLVSLQCHADYEPMDKILAIVDNGVVTQSEFDQKITVIRKNFEMSGQPEPPEAQLHQQVLDRLILDELQLQMAQRAGVHISEDRLTQTMANIAERNGTTLQGMVTDLEARGESFSDMREQVRNELTIQQVQQGNLRSRIQVTEKEVKEYLNSIEGKDRMTTRYKISHVMLSLPQPQPAEVDAKAEKTLANIAQSLRNGLSTFTDYTGGKTINGFQVSNGDLGLRTEEDIPSIFRDMVMNGDKGDFSAPIRSGGGWHIVVIDEVTGKAQMVHQNHARHILIKLSEVRTDRQAKRAIDDIHNRLQQGGDFTLLAKEYSEDPGSAMQGGDLGWSMPGQFVPEFEETLARLKDNEISQPFKSEFGWHIMEKMGERVHNMTEESRQNQAYQTLYERKFAQELDNWLLKIRDEAFVEVK</sequence>
<dbReference type="GO" id="GO:0043165">
    <property type="term" value="P:Gram-negative-bacterium-type cell outer membrane assembly"/>
    <property type="evidence" value="ECO:0007669"/>
    <property type="project" value="InterPro"/>
</dbReference>
<evidence type="ECO:0000256" key="2">
    <source>
        <dbReference type="ARBA" id="ARBA00022737"/>
    </source>
</evidence>
<comment type="subcellular location">
    <subcellularLocation>
        <location evidence="7">Periplasm</location>
    </subcellularLocation>
    <text evidence="7">Is capable of associating with the outer membrane.</text>
</comment>
<evidence type="ECO:0000313" key="10">
    <source>
        <dbReference type="Proteomes" id="UP000441399"/>
    </source>
</evidence>
<dbReference type="InterPro" id="IPR027304">
    <property type="entry name" value="Trigger_fact/SurA_dom_sf"/>
</dbReference>
<accession>A0A5S9QY35</accession>
<dbReference type="GO" id="GO:0042277">
    <property type="term" value="F:peptide binding"/>
    <property type="evidence" value="ECO:0007669"/>
    <property type="project" value="InterPro"/>
</dbReference>
<evidence type="ECO:0000259" key="8">
    <source>
        <dbReference type="PROSITE" id="PS50198"/>
    </source>
</evidence>
<dbReference type="GO" id="GO:0050821">
    <property type="term" value="P:protein stabilization"/>
    <property type="evidence" value="ECO:0007669"/>
    <property type="project" value="InterPro"/>
</dbReference>
<dbReference type="PROSITE" id="PS50198">
    <property type="entry name" value="PPIC_PPIASE_2"/>
    <property type="match status" value="2"/>
</dbReference>
<protein>
    <recommendedName>
        <fullName evidence="7">Chaperone SurA</fullName>
    </recommendedName>
    <alternativeName>
        <fullName evidence="7">Peptidyl-prolyl cis-trans isomerase SurA</fullName>
        <shortName evidence="7">PPIase SurA</shortName>
        <ecNumber evidence="7">5.2.1.8</ecNumber>
    </alternativeName>
    <alternativeName>
        <fullName evidence="7">Rotamase SurA</fullName>
    </alternativeName>
</protein>
<keyword evidence="2 7" id="KW-0677">Repeat</keyword>
<dbReference type="GO" id="GO:0051082">
    <property type="term" value="F:unfolded protein binding"/>
    <property type="evidence" value="ECO:0007669"/>
    <property type="project" value="UniProtKB-UniRule"/>
</dbReference>
<dbReference type="HAMAP" id="MF_01183">
    <property type="entry name" value="Chaperone_SurA"/>
    <property type="match status" value="1"/>
</dbReference>
<dbReference type="EMBL" id="CACSIO010000060">
    <property type="protein sequence ID" value="CAA0124352.1"/>
    <property type="molecule type" value="Genomic_DNA"/>
</dbReference>
<organism evidence="9 10">
    <name type="scientific">BD1-7 clade bacterium</name>
    <dbReference type="NCBI Taxonomy" id="2029982"/>
    <lineage>
        <taxon>Bacteria</taxon>
        <taxon>Pseudomonadati</taxon>
        <taxon>Pseudomonadota</taxon>
        <taxon>Gammaproteobacteria</taxon>
        <taxon>Cellvibrionales</taxon>
        <taxon>Spongiibacteraceae</taxon>
        <taxon>BD1-7 clade</taxon>
    </lineage>
</organism>
<gene>
    <name evidence="7 9" type="primary">surA</name>
    <name evidence="9" type="ORF">OPDIPICF_03077</name>
</gene>
<keyword evidence="10" id="KW-1185">Reference proteome</keyword>
<keyword evidence="3 7" id="KW-0574">Periplasm</keyword>
<comment type="catalytic activity">
    <reaction evidence="7">
        <text>[protein]-peptidylproline (omega=180) = [protein]-peptidylproline (omega=0)</text>
        <dbReference type="Rhea" id="RHEA:16237"/>
        <dbReference type="Rhea" id="RHEA-COMP:10747"/>
        <dbReference type="Rhea" id="RHEA-COMP:10748"/>
        <dbReference type="ChEBI" id="CHEBI:83833"/>
        <dbReference type="ChEBI" id="CHEBI:83834"/>
        <dbReference type="EC" id="5.2.1.8"/>
    </reaction>
</comment>
<reference evidence="9 10" key="1">
    <citation type="submission" date="2019-11" db="EMBL/GenBank/DDBJ databases">
        <authorList>
            <person name="Holert J."/>
        </authorList>
    </citation>
    <scope>NUCLEOTIDE SEQUENCE [LARGE SCALE GENOMIC DNA]</scope>
    <source>
        <strain evidence="9">SB11_3</strain>
    </source>
</reference>
<dbReference type="GO" id="GO:0003755">
    <property type="term" value="F:peptidyl-prolyl cis-trans isomerase activity"/>
    <property type="evidence" value="ECO:0007669"/>
    <property type="project" value="UniProtKB-UniRule"/>
</dbReference>
<name>A0A5S9QY35_9GAMM</name>
<evidence type="ECO:0000256" key="1">
    <source>
        <dbReference type="ARBA" id="ARBA00022729"/>
    </source>
</evidence>
<dbReference type="Pfam" id="PF09312">
    <property type="entry name" value="SurA_N"/>
    <property type="match status" value="1"/>
</dbReference>
<keyword evidence="5 7" id="KW-0143">Chaperone</keyword>
<dbReference type="PANTHER" id="PTHR47637:SF1">
    <property type="entry name" value="CHAPERONE SURA"/>
    <property type="match status" value="1"/>
</dbReference>
<proteinExistence type="inferred from homology"/>
<dbReference type="GO" id="GO:0006457">
    <property type="term" value="P:protein folding"/>
    <property type="evidence" value="ECO:0007669"/>
    <property type="project" value="UniProtKB-UniRule"/>
</dbReference>
<dbReference type="Gene3D" id="1.10.4030.10">
    <property type="entry name" value="Porin chaperone SurA, peptide-binding domain"/>
    <property type="match status" value="1"/>
</dbReference>
<dbReference type="InterPro" id="IPR046357">
    <property type="entry name" value="PPIase_dom_sf"/>
</dbReference>
<dbReference type="InterPro" id="IPR023034">
    <property type="entry name" value="PPIase_SurA"/>
</dbReference>
<keyword evidence="6 7" id="KW-0413">Isomerase</keyword>
<dbReference type="Proteomes" id="UP000441399">
    <property type="component" value="Unassembled WGS sequence"/>
</dbReference>
<dbReference type="PANTHER" id="PTHR47637">
    <property type="entry name" value="CHAPERONE SURA"/>
    <property type="match status" value="1"/>
</dbReference>
<dbReference type="SUPFAM" id="SSF54534">
    <property type="entry name" value="FKBP-like"/>
    <property type="match status" value="2"/>
</dbReference>
<keyword evidence="1 7" id="KW-0732">Signal</keyword>
<dbReference type="InterPro" id="IPR015391">
    <property type="entry name" value="SurA_N"/>
</dbReference>
<dbReference type="OrthoDB" id="14196at2"/>
<dbReference type="EC" id="5.2.1.8" evidence="7"/>
<dbReference type="GO" id="GO:0030288">
    <property type="term" value="C:outer membrane-bounded periplasmic space"/>
    <property type="evidence" value="ECO:0007669"/>
    <property type="project" value="InterPro"/>
</dbReference>
<dbReference type="Gene3D" id="3.10.50.40">
    <property type="match status" value="2"/>
</dbReference>
<dbReference type="Pfam" id="PF00639">
    <property type="entry name" value="Rotamase"/>
    <property type="match status" value="2"/>
</dbReference>
<feature type="domain" description="PpiC" evidence="8">
    <location>
        <begin position="286"/>
        <end position="385"/>
    </location>
</feature>